<organism evidence="2 3">
    <name type="scientific">Thermasporomyces composti</name>
    <dbReference type="NCBI Taxonomy" id="696763"/>
    <lineage>
        <taxon>Bacteria</taxon>
        <taxon>Bacillati</taxon>
        <taxon>Actinomycetota</taxon>
        <taxon>Actinomycetes</taxon>
        <taxon>Propionibacteriales</taxon>
        <taxon>Nocardioidaceae</taxon>
        <taxon>Thermasporomyces</taxon>
    </lineage>
</organism>
<dbReference type="Gene3D" id="3.40.30.10">
    <property type="entry name" value="Glutaredoxin"/>
    <property type="match status" value="1"/>
</dbReference>
<sequence>MREPDPARESAEYRDAREELRRAEVELMLHRERVAELRRRLPPGPRVEDYVFEEGPTDLSAGDEPVTTVRLSELFTGPGRDLVIYHLMDGTWQTEPCPTCTMWVDGINGVAPHLAQTVDVAIVATADLPVLRAQARRRNWTNVRLLSARRSTFKRDLGSEDADGIQDSAVSVFYRDDDGLVRHFYTVHPQISGGVEGRGTDLLSLVWQILDLTRGGRGH</sequence>
<protein>
    <submittedName>
        <fullName evidence="2">Putative dithiol-disulfide oxidoreductase (DUF899 family)</fullName>
    </submittedName>
</protein>
<dbReference type="InterPro" id="IPR036249">
    <property type="entry name" value="Thioredoxin-like_sf"/>
</dbReference>
<dbReference type="Pfam" id="PF05988">
    <property type="entry name" value="DUF899"/>
    <property type="match status" value="1"/>
</dbReference>
<dbReference type="SUPFAM" id="SSF52833">
    <property type="entry name" value="Thioredoxin-like"/>
    <property type="match status" value="1"/>
</dbReference>
<dbReference type="OrthoDB" id="4721017at2"/>
<comment type="caution">
    <text evidence="2">The sequence shown here is derived from an EMBL/GenBank/DDBJ whole genome shotgun (WGS) entry which is preliminary data.</text>
</comment>
<dbReference type="InterPro" id="IPR010296">
    <property type="entry name" value="DUF899_thioredox"/>
</dbReference>
<dbReference type="Proteomes" id="UP000256485">
    <property type="component" value="Unassembled WGS sequence"/>
</dbReference>
<keyword evidence="3" id="KW-1185">Reference proteome</keyword>
<name>A0A3D9V374_THECX</name>
<evidence type="ECO:0000256" key="1">
    <source>
        <dbReference type="SAM" id="Coils"/>
    </source>
</evidence>
<proteinExistence type="predicted"/>
<dbReference type="AlphaFoldDB" id="A0A3D9V374"/>
<reference evidence="2 3" key="1">
    <citation type="submission" date="2018-08" db="EMBL/GenBank/DDBJ databases">
        <title>Sequencing the genomes of 1000 actinobacteria strains.</title>
        <authorList>
            <person name="Klenk H.-P."/>
        </authorList>
    </citation>
    <scope>NUCLEOTIDE SEQUENCE [LARGE SCALE GENOMIC DNA]</scope>
    <source>
        <strain evidence="2 3">DSM 22891</strain>
    </source>
</reference>
<evidence type="ECO:0000313" key="3">
    <source>
        <dbReference type="Proteomes" id="UP000256485"/>
    </source>
</evidence>
<gene>
    <name evidence="2" type="ORF">DFJ64_0031</name>
</gene>
<keyword evidence="1" id="KW-0175">Coiled coil</keyword>
<dbReference type="EMBL" id="QTUC01000001">
    <property type="protein sequence ID" value="REF34670.1"/>
    <property type="molecule type" value="Genomic_DNA"/>
</dbReference>
<evidence type="ECO:0000313" key="2">
    <source>
        <dbReference type="EMBL" id="REF34670.1"/>
    </source>
</evidence>
<dbReference type="RefSeq" id="WP_115848589.1">
    <property type="nucleotide sequence ID" value="NZ_QTUC01000001.1"/>
</dbReference>
<feature type="coiled-coil region" evidence="1">
    <location>
        <begin position="13"/>
        <end position="40"/>
    </location>
</feature>
<accession>A0A3D9V374</accession>